<dbReference type="GeneID" id="70218746"/>
<keyword evidence="3" id="KW-0732">Signal</keyword>
<dbReference type="PANTHER" id="PTHR43918:SF4">
    <property type="entry name" value="CARBOXYLIC ESTER HYDROLASE"/>
    <property type="match status" value="1"/>
</dbReference>
<dbReference type="SUPFAM" id="SSF53474">
    <property type="entry name" value="alpha/beta-Hydrolases"/>
    <property type="match status" value="1"/>
</dbReference>
<dbReference type="Pfam" id="PF00135">
    <property type="entry name" value="COesterase"/>
    <property type="match status" value="1"/>
</dbReference>
<evidence type="ECO:0000256" key="1">
    <source>
        <dbReference type="ARBA" id="ARBA00005964"/>
    </source>
</evidence>
<evidence type="ECO:0000256" key="2">
    <source>
        <dbReference type="ARBA" id="ARBA00022801"/>
    </source>
</evidence>
<dbReference type="PROSITE" id="PS51257">
    <property type="entry name" value="PROKAR_LIPOPROTEIN"/>
    <property type="match status" value="1"/>
</dbReference>
<keyword evidence="6" id="KW-1185">Reference proteome</keyword>
<dbReference type="PROSITE" id="PS00122">
    <property type="entry name" value="CARBOXYLESTERASE_B_1"/>
    <property type="match status" value="1"/>
</dbReference>
<feature type="signal peptide" evidence="3">
    <location>
        <begin position="1"/>
        <end position="23"/>
    </location>
</feature>
<evidence type="ECO:0000259" key="4">
    <source>
        <dbReference type="Pfam" id="PF00135"/>
    </source>
</evidence>
<dbReference type="EC" id="3.1.1.-" evidence="3"/>
<proteinExistence type="inferred from homology"/>
<dbReference type="AlphaFoldDB" id="A0A9P9G1Y0"/>
<protein>
    <recommendedName>
        <fullName evidence="3">Carboxylic ester hydrolase</fullName>
        <ecNumber evidence="3">3.1.1.-</ecNumber>
    </recommendedName>
</protein>
<keyword evidence="2 3" id="KW-0378">Hydrolase</keyword>
<name>A0A9P9G1Y0_FUSRE</name>
<dbReference type="InterPro" id="IPR029058">
    <property type="entry name" value="AB_hydrolase_fold"/>
</dbReference>
<organism evidence="5 6">
    <name type="scientific">Fusarium redolens</name>
    <dbReference type="NCBI Taxonomy" id="48865"/>
    <lineage>
        <taxon>Eukaryota</taxon>
        <taxon>Fungi</taxon>
        <taxon>Dikarya</taxon>
        <taxon>Ascomycota</taxon>
        <taxon>Pezizomycotina</taxon>
        <taxon>Sordariomycetes</taxon>
        <taxon>Hypocreomycetidae</taxon>
        <taxon>Hypocreales</taxon>
        <taxon>Nectriaceae</taxon>
        <taxon>Fusarium</taxon>
        <taxon>Fusarium redolens species complex</taxon>
    </lineage>
</organism>
<feature type="domain" description="Carboxylesterase type B" evidence="4">
    <location>
        <begin position="31"/>
        <end position="539"/>
    </location>
</feature>
<dbReference type="InterPro" id="IPR019826">
    <property type="entry name" value="Carboxylesterase_B_AS"/>
</dbReference>
<dbReference type="InterPro" id="IPR002018">
    <property type="entry name" value="CarbesteraseB"/>
</dbReference>
<accession>A0A9P9G1Y0</accession>
<dbReference type="EMBL" id="JAGMUX010000022">
    <property type="protein sequence ID" value="KAH7230600.1"/>
    <property type="molecule type" value="Genomic_DNA"/>
</dbReference>
<feature type="chain" id="PRO_5040537757" description="Carboxylic ester hydrolase" evidence="3">
    <location>
        <begin position="24"/>
        <end position="564"/>
    </location>
</feature>
<dbReference type="RefSeq" id="XP_046043238.1">
    <property type="nucleotide sequence ID" value="XM_046188792.1"/>
</dbReference>
<comment type="similarity">
    <text evidence="1 3">Belongs to the type-B carboxylesterase/lipase family.</text>
</comment>
<dbReference type="InterPro" id="IPR050654">
    <property type="entry name" value="AChE-related_enzymes"/>
</dbReference>
<evidence type="ECO:0000313" key="6">
    <source>
        <dbReference type="Proteomes" id="UP000720189"/>
    </source>
</evidence>
<evidence type="ECO:0000256" key="3">
    <source>
        <dbReference type="RuleBase" id="RU361235"/>
    </source>
</evidence>
<dbReference type="OrthoDB" id="408631at2759"/>
<dbReference type="PANTHER" id="PTHR43918">
    <property type="entry name" value="ACETYLCHOLINESTERASE"/>
    <property type="match status" value="1"/>
</dbReference>
<dbReference type="Proteomes" id="UP000720189">
    <property type="component" value="Unassembled WGS sequence"/>
</dbReference>
<sequence>MKSINVFNLGALLVSSVTPLAISCPTAHHAAPIVDLSNGTYRGTYNQHYHQDLFLGMPYAKAPVNDLRLCVPQSLNSTWTGIRNATKYSPSCIGYGSDTWVLGNHVSEDCLSINVVRPAGLPEGAKLPVAVWIHGGGWVNGGSSDPRYNLSFIVEQSVRNGMPIIAASMNYRLHAWGFLHSAELAAEGSTNLGYRDQRLALHWIKENIANFGGDSERVTLWGESAGAFSVGSQLVAYGGRDDKLFSAAILQSGSPLVFGLKPQTASTWEPYWNKLLHTTNCSVAEPVACLRKIPTNELSAVLNSSFASPPSWGQVVDGDFIPASGRALLKKGKFAKVPLLTGTNFDEGTEFVSQGINTTSQFAQYVRSVGVAKPAVHSIEKLYSNNPAVGIPGTLKGRPEGHLTYLGRQYKRAAAFSGDVFQHAGRRLTAQSWAKQQIPVWSYHWNVLVKNVSPAKGASHFQEVVFTFNNANGQGYDTVVSNNPLAGKPASLVKLADVMSTAWISFIVNHNPNSYGKTQSLTWPQYRERSEKNLVFDVNVTGLAYSEPDSFRHKQIAYIIDNLY</sequence>
<dbReference type="Gene3D" id="3.40.50.1820">
    <property type="entry name" value="alpha/beta hydrolase"/>
    <property type="match status" value="1"/>
</dbReference>
<gene>
    <name evidence="5" type="ORF">BKA55DRAFT_525957</name>
</gene>
<comment type="caution">
    <text evidence="5">The sequence shown here is derived from an EMBL/GenBank/DDBJ whole genome shotgun (WGS) entry which is preliminary data.</text>
</comment>
<evidence type="ECO:0000313" key="5">
    <source>
        <dbReference type="EMBL" id="KAH7230600.1"/>
    </source>
</evidence>
<dbReference type="GO" id="GO:0052689">
    <property type="term" value="F:carboxylic ester hydrolase activity"/>
    <property type="evidence" value="ECO:0007669"/>
    <property type="project" value="TreeGrafter"/>
</dbReference>
<reference evidence="5" key="1">
    <citation type="journal article" date="2021" name="Nat. Commun.">
        <title>Genetic determinants of endophytism in the Arabidopsis root mycobiome.</title>
        <authorList>
            <person name="Mesny F."/>
            <person name="Miyauchi S."/>
            <person name="Thiergart T."/>
            <person name="Pickel B."/>
            <person name="Atanasova L."/>
            <person name="Karlsson M."/>
            <person name="Huettel B."/>
            <person name="Barry K.W."/>
            <person name="Haridas S."/>
            <person name="Chen C."/>
            <person name="Bauer D."/>
            <person name="Andreopoulos W."/>
            <person name="Pangilinan J."/>
            <person name="LaButti K."/>
            <person name="Riley R."/>
            <person name="Lipzen A."/>
            <person name="Clum A."/>
            <person name="Drula E."/>
            <person name="Henrissat B."/>
            <person name="Kohler A."/>
            <person name="Grigoriev I.V."/>
            <person name="Martin F.M."/>
            <person name="Hacquard S."/>
        </authorList>
    </citation>
    <scope>NUCLEOTIDE SEQUENCE</scope>
    <source>
        <strain evidence="5">MPI-CAGE-AT-0023</strain>
    </source>
</reference>